<comment type="caution">
    <text evidence="2">The sequence shown here is derived from an EMBL/GenBank/DDBJ whole genome shotgun (WGS) entry which is preliminary data.</text>
</comment>
<sequence length="399" mass="47670">MNRQLVKSYIREYKNQFDFVNQQEIYKWKAVKQFQDNWDINASDFYSMLDNSLKLVANLLDSGQYFPKRMLLKNTEETPEKIRTLFKYLFDEDYDIFERIELFRSDFKKLNEENFTDLKDYQDHRAVIVYLALRYPERYFFYKQRMFKSFAEKIDYSYKPVAGRIENIGQFQTLCNLLKHELSNDQELLKLHKNRISDDCYYDENLNILTQDFVYAVVRHLEPKEIIEQKTIKQTAPTKIQSTEIRLTETEIDFTPRTINYIQNNIENKRIGDLGELWVIEREKQKLEQANKSKLAKKIKHVAKEKGDGLGYDILSYDINGNKIYIEVKTTKGNVNSTFYITRNELEKSIIEQDNYRLYRVYSFDDETENAELLIIKGDLSNLCEIPLTYKVNMKKASG</sequence>
<evidence type="ECO:0000259" key="1">
    <source>
        <dbReference type="Pfam" id="PF13020"/>
    </source>
</evidence>
<dbReference type="InterPro" id="IPR024975">
    <property type="entry name" value="NOV_C"/>
</dbReference>
<dbReference type="RefSeq" id="WP_376895194.1">
    <property type="nucleotide sequence ID" value="NZ_JBHULS010000014.1"/>
</dbReference>
<feature type="domain" description="Protein NO VEIN C-terminal" evidence="1">
    <location>
        <begin position="283"/>
        <end position="368"/>
    </location>
</feature>
<dbReference type="Pfam" id="PF13020">
    <property type="entry name" value="NOV_C"/>
    <property type="match status" value="1"/>
</dbReference>
<organism evidence="2 3">
    <name type="scientific">Bizionia sediminis</name>
    <dbReference type="NCBI Taxonomy" id="1737064"/>
    <lineage>
        <taxon>Bacteria</taxon>
        <taxon>Pseudomonadati</taxon>
        <taxon>Bacteroidota</taxon>
        <taxon>Flavobacteriia</taxon>
        <taxon>Flavobacteriales</taxon>
        <taxon>Flavobacteriaceae</taxon>
        <taxon>Bizionia</taxon>
    </lineage>
</organism>
<reference evidence="3" key="1">
    <citation type="journal article" date="2019" name="Int. J. Syst. Evol. Microbiol.">
        <title>The Global Catalogue of Microorganisms (GCM) 10K type strain sequencing project: providing services to taxonomists for standard genome sequencing and annotation.</title>
        <authorList>
            <consortium name="The Broad Institute Genomics Platform"/>
            <consortium name="The Broad Institute Genome Sequencing Center for Infectious Disease"/>
            <person name="Wu L."/>
            <person name="Ma J."/>
        </authorList>
    </citation>
    <scope>NUCLEOTIDE SEQUENCE [LARGE SCALE GENOMIC DNA]</scope>
    <source>
        <strain evidence="3">KCTC 42587</strain>
    </source>
</reference>
<dbReference type="EMBL" id="JBHULS010000014">
    <property type="protein sequence ID" value="MFD2552724.1"/>
    <property type="molecule type" value="Genomic_DNA"/>
</dbReference>
<name>A0ABW5KVK6_9FLAO</name>
<dbReference type="Proteomes" id="UP001597472">
    <property type="component" value="Unassembled WGS sequence"/>
</dbReference>
<evidence type="ECO:0000313" key="2">
    <source>
        <dbReference type="EMBL" id="MFD2552724.1"/>
    </source>
</evidence>
<gene>
    <name evidence="2" type="ORF">ACFSQP_12990</name>
</gene>
<keyword evidence="3" id="KW-1185">Reference proteome</keyword>
<protein>
    <submittedName>
        <fullName evidence="2">DUF3883 domain-containing protein</fullName>
    </submittedName>
</protein>
<proteinExistence type="predicted"/>
<accession>A0ABW5KVK6</accession>
<evidence type="ECO:0000313" key="3">
    <source>
        <dbReference type="Proteomes" id="UP001597472"/>
    </source>
</evidence>